<evidence type="ECO:0000313" key="2">
    <source>
        <dbReference type="Proteomes" id="UP001201812"/>
    </source>
</evidence>
<gene>
    <name evidence="1" type="ORF">DdX_00581</name>
</gene>
<evidence type="ECO:0000313" key="1">
    <source>
        <dbReference type="EMBL" id="KAI1728403.1"/>
    </source>
</evidence>
<name>A0AAD4RAH6_9BILA</name>
<keyword evidence="2" id="KW-1185">Reference proteome</keyword>
<protein>
    <submittedName>
        <fullName evidence="1">Tumor necrosis factor alpha-induced protein 8-like protein isoform X2</fullName>
    </submittedName>
</protein>
<dbReference type="PANTHER" id="PTHR12757:SF1">
    <property type="entry name" value="PROTEIN SALIVARY GLANDS MARRED"/>
    <property type="match status" value="1"/>
</dbReference>
<dbReference type="GO" id="GO:0042981">
    <property type="term" value="P:regulation of apoptotic process"/>
    <property type="evidence" value="ECO:0007669"/>
    <property type="project" value="InterPro"/>
</dbReference>
<dbReference type="InterPro" id="IPR038355">
    <property type="entry name" value="TNFAIP8_sf"/>
</dbReference>
<dbReference type="Proteomes" id="UP001201812">
    <property type="component" value="Unassembled WGS sequence"/>
</dbReference>
<proteinExistence type="predicted"/>
<dbReference type="InterPro" id="IPR008477">
    <property type="entry name" value="TNFAIP8-like"/>
</dbReference>
<dbReference type="AlphaFoldDB" id="A0AAD4RAH6"/>
<dbReference type="PANTHER" id="PTHR12757">
    <property type="entry name" value="TUMOR NECROSIS FACTOR INDUCED PROTEIN"/>
    <property type="match status" value="1"/>
</dbReference>
<dbReference type="Gene3D" id="1.20.1440.160">
    <property type="entry name" value="Tumor necrosis factor alpha-induced protein 8-like"/>
    <property type="match status" value="1"/>
</dbReference>
<dbReference type="EMBL" id="JAKKPZ010000001">
    <property type="protein sequence ID" value="KAI1728403.1"/>
    <property type="molecule type" value="Genomic_DNA"/>
</dbReference>
<accession>A0AAD4RAH6</accession>
<organism evidence="1 2">
    <name type="scientific">Ditylenchus destructor</name>
    <dbReference type="NCBI Taxonomy" id="166010"/>
    <lineage>
        <taxon>Eukaryota</taxon>
        <taxon>Metazoa</taxon>
        <taxon>Ecdysozoa</taxon>
        <taxon>Nematoda</taxon>
        <taxon>Chromadorea</taxon>
        <taxon>Rhabditida</taxon>
        <taxon>Tylenchina</taxon>
        <taxon>Tylenchomorpha</taxon>
        <taxon>Sphaerularioidea</taxon>
        <taxon>Anguinidae</taxon>
        <taxon>Anguininae</taxon>
        <taxon>Ditylenchus</taxon>
    </lineage>
</organism>
<reference evidence="1" key="1">
    <citation type="submission" date="2022-01" db="EMBL/GenBank/DDBJ databases">
        <title>Genome Sequence Resource for Two Populations of Ditylenchus destructor, the Migratory Endoparasitic Phytonematode.</title>
        <authorList>
            <person name="Zhang H."/>
            <person name="Lin R."/>
            <person name="Xie B."/>
        </authorList>
    </citation>
    <scope>NUCLEOTIDE SEQUENCE</scope>
    <source>
        <strain evidence="1">BazhouSP</strain>
    </source>
</reference>
<comment type="caution">
    <text evidence="1">The sequence shown here is derived from an EMBL/GenBank/DDBJ whole genome shotgun (WGS) entry which is preliminary data.</text>
</comment>
<sequence>MSVHRNTVNKELDLCKDPNPLTPAPVTSTSANTIILRAQKKLLSRLSTTTNSSVPLFTDHCRKAEQHQQTLKDVEVQFRSLSMTIISFQTIAYSYEYSFLAASLQRLESSLHSIVGELLSEKSVERLEFVFKRLTDKEFLDNVFSAKDTSSLSDFASTLESLLLFAEV</sequence>
<dbReference type="GO" id="GO:0005737">
    <property type="term" value="C:cytoplasm"/>
    <property type="evidence" value="ECO:0007669"/>
    <property type="project" value="TreeGrafter"/>
</dbReference>
<dbReference type="Pfam" id="PF05527">
    <property type="entry name" value="TNFAIP8"/>
    <property type="match status" value="1"/>
</dbReference>